<name>A0ABS3IDC0_9MICO</name>
<evidence type="ECO:0000259" key="13">
    <source>
        <dbReference type="PROSITE" id="PS50109"/>
    </source>
</evidence>
<protein>
    <recommendedName>
        <fullName evidence="3">histidine kinase</fullName>
        <ecNumber evidence="3">2.7.13.3</ecNumber>
    </recommendedName>
</protein>
<dbReference type="InterPro" id="IPR003594">
    <property type="entry name" value="HATPase_dom"/>
</dbReference>
<dbReference type="PRINTS" id="PR00344">
    <property type="entry name" value="BCTRLSENSOR"/>
</dbReference>
<dbReference type="SUPFAM" id="SSF55874">
    <property type="entry name" value="ATPase domain of HSP90 chaperone/DNA topoisomerase II/histidine kinase"/>
    <property type="match status" value="1"/>
</dbReference>
<feature type="domain" description="HAMP" evidence="14">
    <location>
        <begin position="256"/>
        <end position="309"/>
    </location>
</feature>
<keyword evidence="7 15" id="KW-0418">Kinase</keyword>
<dbReference type="InterPro" id="IPR036890">
    <property type="entry name" value="HATPase_C_sf"/>
</dbReference>
<dbReference type="SMART" id="SM00304">
    <property type="entry name" value="HAMP"/>
    <property type="match status" value="1"/>
</dbReference>
<evidence type="ECO:0000256" key="8">
    <source>
        <dbReference type="ARBA" id="ARBA00022989"/>
    </source>
</evidence>
<evidence type="ECO:0000256" key="7">
    <source>
        <dbReference type="ARBA" id="ARBA00022777"/>
    </source>
</evidence>
<dbReference type="InterPro" id="IPR003661">
    <property type="entry name" value="HisK_dim/P_dom"/>
</dbReference>
<dbReference type="InterPro" id="IPR005467">
    <property type="entry name" value="His_kinase_dom"/>
</dbReference>
<dbReference type="SMART" id="SM00387">
    <property type="entry name" value="HATPase_c"/>
    <property type="match status" value="1"/>
</dbReference>
<feature type="region of interest" description="Disordered" evidence="11">
    <location>
        <begin position="22"/>
        <end position="59"/>
    </location>
</feature>
<keyword evidence="4" id="KW-0597">Phosphoprotein</keyword>
<comment type="caution">
    <text evidence="15">The sequence shown here is derived from an EMBL/GenBank/DDBJ whole genome shotgun (WGS) entry which is preliminary data.</text>
</comment>
<evidence type="ECO:0000256" key="4">
    <source>
        <dbReference type="ARBA" id="ARBA00022553"/>
    </source>
</evidence>
<evidence type="ECO:0000256" key="6">
    <source>
        <dbReference type="ARBA" id="ARBA00022692"/>
    </source>
</evidence>
<feature type="transmembrane region" description="Helical" evidence="12">
    <location>
        <begin position="76"/>
        <end position="95"/>
    </location>
</feature>
<accession>A0ABS3IDC0</accession>
<comment type="subcellular location">
    <subcellularLocation>
        <location evidence="2">Cell membrane</location>
    </subcellularLocation>
</comment>
<proteinExistence type="predicted"/>
<dbReference type="SUPFAM" id="SSF47384">
    <property type="entry name" value="Homodimeric domain of signal transducing histidine kinase"/>
    <property type="match status" value="1"/>
</dbReference>
<dbReference type="Proteomes" id="UP000664617">
    <property type="component" value="Unassembled WGS sequence"/>
</dbReference>
<dbReference type="PROSITE" id="PS50109">
    <property type="entry name" value="HIS_KIN"/>
    <property type="match status" value="1"/>
</dbReference>
<dbReference type="EMBL" id="JAFMPK010000048">
    <property type="protein sequence ID" value="MBO0610943.1"/>
    <property type="molecule type" value="Genomic_DNA"/>
</dbReference>
<dbReference type="RefSeq" id="WP_207276911.1">
    <property type="nucleotide sequence ID" value="NZ_JAFMPK010000048.1"/>
</dbReference>
<dbReference type="CDD" id="cd00082">
    <property type="entry name" value="HisKA"/>
    <property type="match status" value="1"/>
</dbReference>
<keyword evidence="6 12" id="KW-0812">Transmembrane</keyword>
<dbReference type="SUPFAM" id="SSF158472">
    <property type="entry name" value="HAMP domain-like"/>
    <property type="match status" value="1"/>
</dbReference>
<keyword evidence="5" id="KW-0808">Transferase</keyword>
<dbReference type="Pfam" id="PF02518">
    <property type="entry name" value="HATPase_c"/>
    <property type="match status" value="1"/>
</dbReference>
<keyword evidence="9" id="KW-0902">Two-component regulatory system</keyword>
<evidence type="ECO:0000256" key="1">
    <source>
        <dbReference type="ARBA" id="ARBA00000085"/>
    </source>
</evidence>
<dbReference type="InterPro" id="IPR003660">
    <property type="entry name" value="HAMP_dom"/>
</dbReference>
<sequence length="593" mass="62369">MSEGQTVAFDVSADAATTDARTADATATDATTHASALGVPAATPPRRRSGLAEDVEAGRGGRPADWIAAVPLRARLVAITAFLLAAGLIITGLLARGIVGGYLVDQVDAQLEREAPALANAVVESVLNYETTKALPSDYYIEYRWTDGNVRTPRGEGAVEIYGIPDIPDLTYAETVERKGEPFTVRAVHGSEAATRWRVYPLVNPDNTDTSIPQSAFVALPLGRVDATLEFLSRTLIFAGLGIVLFGLALAWLMIERSLRQLREIETAAASIAAGDLSRRVPAPPPSTEVGSLAESLNSMLAQIETAFSAREASEARMRQFVSDASHELRTPLATIRGYGELYRMGALDGPDGPDGERVADTMGRVEDAARRMGTLVNDLLVLARLDEGRPIARAPVDVAVLARESAQDLHALDPSREVRVVGLSGGDGEGRGRAEGAGGTPYDGAERDGAERDGTKGDGDAAADPATPAVAGPVMTEGDDDRLRQVLTNLIGNVARHTPAGSPAEIAVGHGRDGQAVIEVRDHGPGVADEHARRIFERFYRADSSRNRESGGSGLGLAIVAAIVEAHGGDIEVDPTWGGGLTVRVTLPGTDP</sequence>
<dbReference type="Gene3D" id="6.10.340.10">
    <property type="match status" value="1"/>
</dbReference>
<evidence type="ECO:0000256" key="12">
    <source>
        <dbReference type="SAM" id="Phobius"/>
    </source>
</evidence>
<feature type="compositionally biased region" description="Basic and acidic residues" evidence="11">
    <location>
        <begin position="445"/>
        <end position="460"/>
    </location>
</feature>
<dbReference type="GO" id="GO:0016301">
    <property type="term" value="F:kinase activity"/>
    <property type="evidence" value="ECO:0007669"/>
    <property type="project" value="UniProtKB-KW"/>
</dbReference>
<feature type="region of interest" description="Disordered" evidence="11">
    <location>
        <begin position="421"/>
        <end position="479"/>
    </location>
</feature>
<dbReference type="CDD" id="cd00075">
    <property type="entry name" value="HATPase"/>
    <property type="match status" value="1"/>
</dbReference>
<evidence type="ECO:0000256" key="2">
    <source>
        <dbReference type="ARBA" id="ARBA00004236"/>
    </source>
</evidence>
<dbReference type="InterPro" id="IPR036097">
    <property type="entry name" value="HisK_dim/P_sf"/>
</dbReference>
<keyword evidence="16" id="KW-1185">Reference proteome</keyword>
<gene>
    <name evidence="15" type="ORF">J0911_18110</name>
</gene>
<organism evidence="15 16">
    <name type="scientific">Myceligenerans salitolerans</name>
    <dbReference type="NCBI Taxonomy" id="1230528"/>
    <lineage>
        <taxon>Bacteria</taxon>
        <taxon>Bacillati</taxon>
        <taxon>Actinomycetota</taxon>
        <taxon>Actinomycetes</taxon>
        <taxon>Micrococcales</taxon>
        <taxon>Promicromonosporaceae</taxon>
        <taxon>Myceligenerans</taxon>
    </lineage>
</organism>
<evidence type="ECO:0000256" key="3">
    <source>
        <dbReference type="ARBA" id="ARBA00012438"/>
    </source>
</evidence>
<evidence type="ECO:0000259" key="14">
    <source>
        <dbReference type="PROSITE" id="PS50885"/>
    </source>
</evidence>
<evidence type="ECO:0000256" key="9">
    <source>
        <dbReference type="ARBA" id="ARBA00023012"/>
    </source>
</evidence>
<keyword evidence="10 12" id="KW-0472">Membrane</keyword>
<reference evidence="16" key="2">
    <citation type="submission" date="2023-07" db="EMBL/GenBank/DDBJ databases">
        <title>Myceligenerans salitolerans sp. nov., a halotolerant actinomycete isolated from a salt lake in Xinjiang, China.</title>
        <authorList>
            <person name="Guan T."/>
        </authorList>
    </citation>
    <scope>NUCLEOTIDE SEQUENCE [LARGE SCALE GENOMIC DNA]</scope>
    <source>
        <strain evidence="16">XHU 5031</strain>
    </source>
</reference>
<dbReference type="Gene3D" id="3.30.565.10">
    <property type="entry name" value="Histidine kinase-like ATPase, C-terminal domain"/>
    <property type="match status" value="1"/>
</dbReference>
<reference evidence="15 16" key="1">
    <citation type="submission" date="2021-03" db="EMBL/GenBank/DDBJ databases">
        <authorList>
            <person name="Xin L."/>
        </authorList>
    </citation>
    <scope>NUCLEOTIDE SEQUENCE [LARGE SCALE GENOMIC DNA]</scope>
    <source>
        <strain evidence="15 16">XHU 5031</strain>
    </source>
</reference>
<dbReference type="Pfam" id="PF00512">
    <property type="entry name" value="HisKA"/>
    <property type="match status" value="1"/>
</dbReference>
<dbReference type="Gene3D" id="1.10.287.130">
    <property type="match status" value="1"/>
</dbReference>
<keyword evidence="8 12" id="KW-1133">Transmembrane helix</keyword>
<feature type="domain" description="Histidine kinase" evidence="13">
    <location>
        <begin position="324"/>
        <end position="592"/>
    </location>
</feature>
<evidence type="ECO:0000313" key="16">
    <source>
        <dbReference type="Proteomes" id="UP000664617"/>
    </source>
</evidence>
<comment type="catalytic activity">
    <reaction evidence="1">
        <text>ATP + protein L-histidine = ADP + protein N-phospho-L-histidine.</text>
        <dbReference type="EC" id="2.7.13.3"/>
    </reaction>
</comment>
<feature type="compositionally biased region" description="Low complexity" evidence="11">
    <location>
        <begin position="461"/>
        <end position="475"/>
    </location>
</feature>
<dbReference type="EC" id="2.7.13.3" evidence="3"/>
<dbReference type="SMART" id="SM00388">
    <property type="entry name" value="HisKA"/>
    <property type="match status" value="1"/>
</dbReference>
<dbReference type="CDD" id="cd06225">
    <property type="entry name" value="HAMP"/>
    <property type="match status" value="1"/>
</dbReference>
<feature type="compositionally biased region" description="Low complexity" evidence="11">
    <location>
        <begin position="22"/>
        <end position="36"/>
    </location>
</feature>
<dbReference type="InterPro" id="IPR004358">
    <property type="entry name" value="Sig_transdc_His_kin-like_C"/>
</dbReference>
<evidence type="ECO:0000256" key="11">
    <source>
        <dbReference type="SAM" id="MobiDB-lite"/>
    </source>
</evidence>
<dbReference type="InterPro" id="IPR050428">
    <property type="entry name" value="TCS_sensor_his_kinase"/>
</dbReference>
<evidence type="ECO:0000313" key="15">
    <source>
        <dbReference type="EMBL" id="MBO0610943.1"/>
    </source>
</evidence>
<evidence type="ECO:0000256" key="5">
    <source>
        <dbReference type="ARBA" id="ARBA00022679"/>
    </source>
</evidence>
<evidence type="ECO:0000256" key="10">
    <source>
        <dbReference type="ARBA" id="ARBA00023136"/>
    </source>
</evidence>
<feature type="transmembrane region" description="Helical" evidence="12">
    <location>
        <begin position="236"/>
        <end position="255"/>
    </location>
</feature>
<dbReference type="PANTHER" id="PTHR45436:SF5">
    <property type="entry name" value="SENSOR HISTIDINE KINASE TRCS"/>
    <property type="match status" value="1"/>
</dbReference>
<dbReference type="PANTHER" id="PTHR45436">
    <property type="entry name" value="SENSOR HISTIDINE KINASE YKOH"/>
    <property type="match status" value="1"/>
</dbReference>
<dbReference type="PROSITE" id="PS50885">
    <property type="entry name" value="HAMP"/>
    <property type="match status" value="1"/>
</dbReference>
<dbReference type="Pfam" id="PF00672">
    <property type="entry name" value="HAMP"/>
    <property type="match status" value="1"/>
</dbReference>